<evidence type="ECO:0000313" key="2">
    <source>
        <dbReference type="EMBL" id="SPP99885.1"/>
    </source>
</evidence>
<evidence type="ECO:0000313" key="3">
    <source>
        <dbReference type="Proteomes" id="UP000245125"/>
    </source>
</evidence>
<dbReference type="NCBIfam" id="TIGR04112">
    <property type="entry name" value="seleno_YedE"/>
    <property type="match status" value="1"/>
</dbReference>
<keyword evidence="1" id="KW-0812">Transmembrane</keyword>
<feature type="transmembrane region" description="Helical" evidence="1">
    <location>
        <begin position="117"/>
        <end position="142"/>
    </location>
</feature>
<sequence>MTGNYCRNGRVGIFSKLRRRFGGHTTSGESDCYPKSLFILTGAVIGISGVMLSFLGNPANTGFCISCFMENIAGSLGLHGNTRMQYLRPEIIGFVIGSFLIAVYRKEFRATGGSSPLLRYLVGILLIIGCSVFIGCPIKMIFRLAAGDFTALIGVGGLTAGVYVGLKFLEGGFSLGRPNQLPAANALLMPGLMALLLAALLWKPVFISLSTKGSGAQYAPVILSLLAGLGIGALAQRTGFCITGGISRLFLWGPKEFTVCPKTTGLAMGMGSFFLFALVASLLTGQFSAGWHGQPSSNDSHLWNFLGMFVVGFGSVLIRGCPFRQLISAGQGDTDAGAAVLGMLTGAALVQNWGLGGTAAGTPFEGKVAVLFSLCFLFIIGLLYRRRGETFAPEFQAGLD</sequence>
<feature type="transmembrane region" description="Helical" evidence="1">
    <location>
        <begin position="263"/>
        <end position="283"/>
    </location>
</feature>
<dbReference type="Proteomes" id="UP000245125">
    <property type="component" value="Unassembled WGS sequence"/>
</dbReference>
<keyword evidence="3" id="KW-1185">Reference proteome</keyword>
<dbReference type="OrthoDB" id="3190590at2"/>
<dbReference type="EMBL" id="OUUY01000035">
    <property type="protein sequence ID" value="SPP99885.1"/>
    <property type="molecule type" value="Genomic_DNA"/>
</dbReference>
<feature type="transmembrane region" description="Helical" evidence="1">
    <location>
        <begin position="181"/>
        <end position="202"/>
    </location>
</feature>
<gene>
    <name evidence="2" type="ORF">NBG4_130008</name>
</gene>
<feature type="transmembrane region" description="Helical" evidence="1">
    <location>
        <begin position="366"/>
        <end position="384"/>
    </location>
</feature>
<evidence type="ECO:0008006" key="4">
    <source>
        <dbReference type="Google" id="ProtNLM"/>
    </source>
</evidence>
<proteinExistence type="predicted"/>
<dbReference type="InterPro" id="IPR026366">
    <property type="entry name" value="Seleno_YedE"/>
</dbReference>
<feature type="transmembrane region" description="Helical" evidence="1">
    <location>
        <begin position="148"/>
        <end position="169"/>
    </location>
</feature>
<accession>A0A2U3QEW1</accession>
<feature type="transmembrane region" description="Helical" evidence="1">
    <location>
        <begin position="334"/>
        <end position="354"/>
    </location>
</feature>
<keyword evidence="1" id="KW-1133">Transmembrane helix</keyword>
<name>A0A2U3QEW1_9BACT</name>
<dbReference type="AlphaFoldDB" id="A0A2U3QEW1"/>
<evidence type="ECO:0000256" key="1">
    <source>
        <dbReference type="SAM" id="Phobius"/>
    </source>
</evidence>
<reference evidence="3" key="1">
    <citation type="submission" date="2018-03" db="EMBL/GenBank/DDBJ databases">
        <authorList>
            <person name="Zecchin S."/>
        </authorList>
    </citation>
    <scope>NUCLEOTIDE SEQUENCE [LARGE SCALE GENOMIC DNA]</scope>
</reference>
<feature type="transmembrane region" description="Helical" evidence="1">
    <location>
        <begin position="37"/>
        <end position="56"/>
    </location>
</feature>
<protein>
    <recommendedName>
        <fullName evidence="4">Sulphur transport domain-containing protein</fullName>
    </recommendedName>
</protein>
<keyword evidence="1" id="KW-0472">Membrane</keyword>
<organism evidence="2 3">
    <name type="scientific">Candidatus Sulfobium mesophilum</name>
    <dbReference type="NCBI Taxonomy" id="2016548"/>
    <lineage>
        <taxon>Bacteria</taxon>
        <taxon>Pseudomonadati</taxon>
        <taxon>Nitrospirota</taxon>
        <taxon>Nitrospiria</taxon>
        <taxon>Nitrospirales</taxon>
        <taxon>Nitrospiraceae</taxon>
        <taxon>Candidatus Sulfobium</taxon>
    </lineage>
</organism>
<feature type="transmembrane region" description="Helical" evidence="1">
    <location>
        <begin position="222"/>
        <end position="251"/>
    </location>
</feature>
<feature type="transmembrane region" description="Helical" evidence="1">
    <location>
        <begin position="303"/>
        <end position="322"/>
    </location>
</feature>
<feature type="transmembrane region" description="Helical" evidence="1">
    <location>
        <begin position="86"/>
        <end position="105"/>
    </location>
</feature>